<dbReference type="Proteomes" id="UP000324222">
    <property type="component" value="Unassembled WGS sequence"/>
</dbReference>
<dbReference type="AlphaFoldDB" id="A0A5B7KL16"/>
<comment type="caution">
    <text evidence="2">The sequence shown here is derived from an EMBL/GenBank/DDBJ whole genome shotgun (WGS) entry which is preliminary data.</text>
</comment>
<gene>
    <name evidence="2" type="ORF">E2C01_101711</name>
</gene>
<protein>
    <submittedName>
        <fullName evidence="2">Uncharacterized protein</fullName>
    </submittedName>
</protein>
<feature type="region of interest" description="Disordered" evidence="1">
    <location>
        <begin position="1"/>
        <end position="33"/>
    </location>
</feature>
<organism evidence="2 3">
    <name type="scientific">Portunus trituberculatus</name>
    <name type="common">Swimming crab</name>
    <name type="synonym">Neptunus trituberculatus</name>
    <dbReference type="NCBI Taxonomy" id="210409"/>
    <lineage>
        <taxon>Eukaryota</taxon>
        <taxon>Metazoa</taxon>
        <taxon>Ecdysozoa</taxon>
        <taxon>Arthropoda</taxon>
        <taxon>Crustacea</taxon>
        <taxon>Multicrustacea</taxon>
        <taxon>Malacostraca</taxon>
        <taxon>Eumalacostraca</taxon>
        <taxon>Eucarida</taxon>
        <taxon>Decapoda</taxon>
        <taxon>Pleocyemata</taxon>
        <taxon>Brachyura</taxon>
        <taxon>Eubrachyura</taxon>
        <taxon>Portunoidea</taxon>
        <taxon>Portunidae</taxon>
        <taxon>Portuninae</taxon>
        <taxon>Portunus</taxon>
    </lineage>
</organism>
<evidence type="ECO:0000256" key="1">
    <source>
        <dbReference type="SAM" id="MobiDB-lite"/>
    </source>
</evidence>
<keyword evidence="3" id="KW-1185">Reference proteome</keyword>
<evidence type="ECO:0000313" key="3">
    <source>
        <dbReference type="Proteomes" id="UP000324222"/>
    </source>
</evidence>
<evidence type="ECO:0000313" key="2">
    <source>
        <dbReference type="EMBL" id="MPD05939.1"/>
    </source>
</evidence>
<name>A0A5B7KL16_PORTR</name>
<sequence length="108" mass="12164">MPINTNKTKTREKSQNNKGATKTTEEMAKTRKLSSRTVTLHVVLYKLNNRYRHPGTALATSALDIERCMLIVESTHTDGMGVERRTDGRDKTVGRRRSVVAGNVRLHT</sequence>
<dbReference type="EMBL" id="VSRR010148482">
    <property type="protein sequence ID" value="MPD05939.1"/>
    <property type="molecule type" value="Genomic_DNA"/>
</dbReference>
<proteinExistence type="predicted"/>
<reference evidence="2" key="1">
    <citation type="submission" date="2019-05" db="EMBL/GenBank/DDBJ databases">
        <title>Another draft genome of Portunus trituberculatus and its Hox gene families provides insights of decapod evolution.</title>
        <authorList>
            <person name="Jeong J.-H."/>
            <person name="Song I."/>
            <person name="Kim S."/>
            <person name="Choi T."/>
            <person name="Kim D."/>
            <person name="Ryu S."/>
            <person name="Kim W."/>
        </authorList>
    </citation>
    <scope>NUCLEOTIDE SEQUENCE [LARGE SCALE GENOMIC DNA]</scope>
    <source>
        <tissue evidence="2">Muscle</tissue>
    </source>
</reference>
<accession>A0A5B7KL16</accession>